<feature type="region of interest" description="Disordered" evidence="6">
    <location>
        <begin position="1"/>
        <end position="26"/>
    </location>
</feature>
<keyword evidence="3" id="KW-0812">Transmembrane</keyword>
<dbReference type="Gene3D" id="1.20.1250.20">
    <property type="entry name" value="MFS general substrate transporter like domains"/>
    <property type="match status" value="1"/>
</dbReference>
<keyword evidence="2" id="KW-0813">Transport</keyword>
<dbReference type="SUPFAM" id="SSF103473">
    <property type="entry name" value="MFS general substrate transporter"/>
    <property type="match status" value="1"/>
</dbReference>
<dbReference type="EMBL" id="JAWDJX010000009">
    <property type="protein sequence ID" value="KAK3055275.1"/>
    <property type="molecule type" value="Genomic_DNA"/>
</dbReference>
<accession>A0AAJ0DJF6</accession>
<dbReference type="AlphaFoldDB" id="A0AAJ0DJF6"/>
<evidence type="ECO:0000256" key="6">
    <source>
        <dbReference type="SAM" id="MobiDB-lite"/>
    </source>
</evidence>
<evidence type="ECO:0000313" key="8">
    <source>
        <dbReference type="Proteomes" id="UP001271007"/>
    </source>
</evidence>
<evidence type="ECO:0000256" key="1">
    <source>
        <dbReference type="ARBA" id="ARBA00004141"/>
    </source>
</evidence>
<proteinExistence type="predicted"/>
<evidence type="ECO:0000256" key="3">
    <source>
        <dbReference type="ARBA" id="ARBA00022692"/>
    </source>
</evidence>
<protein>
    <submittedName>
        <fullName evidence="7">Uncharacterized protein</fullName>
    </submittedName>
</protein>
<dbReference type="PANTHER" id="PTHR43791">
    <property type="entry name" value="PERMEASE-RELATED"/>
    <property type="match status" value="1"/>
</dbReference>
<dbReference type="GO" id="GO:0022857">
    <property type="term" value="F:transmembrane transporter activity"/>
    <property type="evidence" value="ECO:0007669"/>
    <property type="project" value="TreeGrafter"/>
</dbReference>
<comment type="caution">
    <text evidence="7">The sequence shown here is derived from an EMBL/GenBank/DDBJ whole genome shotgun (WGS) entry which is preliminary data.</text>
</comment>
<keyword evidence="5" id="KW-0472">Membrane</keyword>
<gene>
    <name evidence="7" type="ORF">LTR09_003828</name>
</gene>
<reference evidence="7" key="1">
    <citation type="submission" date="2023-04" db="EMBL/GenBank/DDBJ databases">
        <title>Black Yeasts Isolated from many extreme environments.</title>
        <authorList>
            <person name="Coleine C."/>
            <person name="Stajich J.E."/>
            <person name="Selbmann L."/>
        </authorList>
    </citation>
    <scope>NUCLEOTIDE SEQUENCE</scope>
    <source>
        <strain evidence="7">CCFEE 5312</strain>
    </source>
</reference>
<dbReference type="Proteomes" id="UP001271007">
    <property type="component" value="Unassembled WGS sequence"/>
</dbReference>
<keyword evidence="4" id="KW-1133">Transmembrane helix</keyword>
<dbReference type="InterPro" id="IPR036259">
    <property type="entry name" value="MFS_trans_sf"/>
</dbReference>
<name>A0AAJ0DJF6_9PEZI</name>
<dbReference type="PANTHER" id="PTHR43791:SF49">
    <property type="entry name" value="TRANSPORTER, PUTATIVE (AFU_ORTHOLOGUE AFUA_4G04250)-RELATED"/>
    <property type="match status" value="1"/>
</dbReference>
<organism evidence="7 8">
    <name type="scientific">Extremus antarcticus</name>
    <dbReference type="NCBI Taxonomy" id="702011"/>
    <lineage>
        <taxon>Eukaryota</taxon>
        <taxon>Fungi</taxon>
        <taxon>Dikarya</taxon>
        <taxon>Ascomycota</taxon>
        <taxon>Pezizomycotina</taxon>
        <taxon>Dothideomycetes</taxon>
        <taxon>Dothideomycetidae</taxon>
        <taxon>Mycosphaerellales</taxon>
        <taxon>Extremaceae</taxon>
        <taxon>Extremus</taxon>
    </lineage>
</organism>
<evidence type="ECO:0000256" key="5">
    <source>
        <dbReference type="ARBA" id="ARBA00023136"/>
    </source>
</evidence>
<evidence type="ECO:0000256" key="2">
    <source>
        <dbReference type="ARBA" id="ARBA00022448"/>
    </source>
</evidence>
<sequence length="126" mass="14556">MEKPDLKHDENSEKSPERSQHDQHEYITIEGGGFVEDKQRARRLVRRMDLHILPLCAWIYLLNYLDRGNIGNSKVLNEETKDDLLSKTGMTAQNYAVAVSLFSLAYFLFEVPSNCTYAGRHQKPEN</sequence>
<evidence type="ECO:0000313" key="7">
    <source>
        <dbReference type="EMBL" id="KAK3055275.1"/>
    </source>
</evidence>
<evidence type="ECO:0000256" key="4">
    <source>
        <dbReference type="ARBA" id="ARBA00022989"/>
    </source>
</evidence>
<dbReference type="GO" id="GO:0016020">
    <property type="term" value="C:membrane"/>
    <property type="evidence" value="ECO:0007669"/>
    <property type="project" value="UniProtKB-SubCell"/>
</dbReference>
<keyword evidence="8" id="KW-1185">Reference proteome</keyword>
<comment type="subcellular location">
    <subcellularLocation>
        <location evidence="1">Membrane</location>
        <topology evidence="1">Multi-pass membrane protein</topology>
    </subcellularLocation>
</comment>